<evidence type="ECO:0008006" key="7">
    <source>
        <dbReference type="Google" id="ProtNLM"/>
    </source>
</evidence>
<reference evidence="5 6" key="1">
    <citation type="submission" date="2024-10" db="EMBL/GenBank/DDBJ databases">
        <title>Updated reference genomes for cyclostephanoid diatoms.</title>
        <authorList>
            <person name="Roberts W.R."/>
            <person name="Alverson A.J."/>
        </authorList>
    </citation>
    <scope>NUCLEOTIDE SEQUENCE [LARGE SCALE GENOMIC DNA]</scope>
    <source>
        <strain evidence="5 6">AJA276-08</strain>
    </source>
</reference>
<proteinExistence type="predicted"/>
<dbReference type="Gene3D" id="1.25.40.10">
    <property type="entry name" value="Tetratricopeptide repeat domain"/>
    <property type="match status" value="3"/>
</dbReference>
<feature type="repeat" description="TPR" evidence="3">
    <location>
        <begin position="68"/>
        <end position="101"/>
    </location>
</feature>
<feature type="region of interest" description="Disordered" evidence="4">
    <location>
        <begin position="1"/>
        <end position="66"/>
    </location>
</feature>
<evidence type="ECO:0000256" key="3">
    <source>
        <dbReference type="PROSITE-ProRule" id="PRU00339"/>
    </source>
</evidence>
<dbReference type="PANTHER" id="PTHR45641">
    <property type="entry name" value="TETRATRICOPEPTIDE REPEAT PROTEIN (AFU_ORTHOLOGUE AFUA_6G03870)"/>
    <property type="match status" value="1"/>
</dbReference>
<accession>A0ABD3NMG9</accession>
<evidence type="ECO:0000313" key="5">
    <source>
        <dbReference type="EMBL" id="KAL3776302.1"/>
    </source>
</evidence>
<dbReference type="SUPFAM" id="SSF48452">
    <property type="entry name" value="TPR-like"/>
    <property type="match status" value="1"/>
</dbReference>
<dbReference type="AlphaFoldDB" id="A0ABD3NMG9"/>
<keyword evidence="1" id="KW-0677">Repeat</keyword>
<dbReference type="Proteomes" id="UP001530315">
    <property type="component" value="Unassembled WGS sequence"/>
</dbReference>
<dbReference type="Pfam" id="PF13424">
    <property type="entry name" value="TPR_12"/>
    <property type="match status" value="1"/>
</dbReference>
<dbReference type="InterPro" id="IPR019734">
    <property type="entry name" value="TPR_rpt"/>
</dbReference>
<keyword evidence="6" id="KW-1185">Reference proteome</keyword>
<evidence type="ECO:0000256" key="2">
    <source>
        <dbReference type="ARBA" id="ARBA00022803"/>
    </source>
</evidence>
<evidence type="ECO:0000256" key="1">
    <source>
        <dbReference type="ARBA" id="ARBA00022737"/>
    </source>
</evidence>
<dbReference type="InterPro" id="IPR011990">
    <property type="entry name" value="TPR-like_helical_dom_sf"/>
</dbReference>
<dbReference type="EMBL" id="JALLAZ020001361">
    <property type="protein sequence ID" value="KAL3776302.1"/>
    <property type="molecule type" value="Genomic_DNA"/>
</dbReference>
<feature type="compositionally biased region" description="Polar residues" evidence="4">
    <location>
        <begin position="1"/>
        <end position="20"/>
    </location>
</feature>
<dbReference type="SMART" id="SM00028">
    <property type="entry name" value="TPR"/>
    <property type="match status" value="9"/>
</dbReference>
<evidence type="ECO:0000256" key="4">
    <source>
        <dbReference type="SAM" id="MobiDB-lite"/>
    </source>
</evidence>
<name>A0ABD3NMG9_9STRA</name>
<evidence type="ECO:0000313" key="6">
    <source>
        <dbReference type="Proteomes" id="UP001530315"/>
    </source>
</evidence>
<protein>
    <recommendedName>
        <fullName evidence="7">Kinesin light chain</fullName>
    </recommendedName>
</protein>
<comment type="caution">
    <text evidence="5">The sequence shown here is derived from an EMBL/GenBank/DDBJ whole genome shotgun (WGS) entry which is preliminary data.</text>
</comment>
<dbReference type="PROSITE" id="PS50005">
    <property type="entry name" value="TPR"/>
    <property type="match status" value="2"/>
</dbReference>
<organism evidence="5 6">
    <name type="scientific">Stephanodiscus triporus</name>
    <dbReference type="NCBI Taxonomy" id="2934178"/>
    <lineage>
        <taxon>Eukaryota</taxon>
        <taxon>Sar</taxon>
        <taxon>Stramenopiles</taxon>
        <taxon>Ochrophyta</taxon>
        <taxon>Bacillariophyta</taxon>
        <taxon>Coscinodiscophyceae</taxon>
        <taxon>Thalassiosirophycidae</taxon>
        <taxon>Stephanodiscales</taxon>
        <taxon>Stephanodiscaceae</taxon>
        <taxon>Stephanodiscus</taxon>
    </lineage>
</organism>
<keyword evidence="2 3" id="KW-0802">TPR repeat</keyword>
<feature type="repeat" description="TPR" evidence="3">
    <location>
        <begin position="369"/>
        <end position="402"/>
    </location>
</feature>
<gene>
    <name evidence="5" type="ORF">ACHAW5_002611</name>
</gene>
<sequence>MPSIYSQDEASKDASLSTPTRSKSLRKVLSSKLPGFAHADRSDTATPRGGQSNGRDPPAGITVDDSEISKFNDKGNEFFGTGEYDAALRMYSEALKLLKQPNIIMDLEGDGNELMSEAMRRIRTARCLVNIGAVHIRREDFDDAISALELSLRQTKLVMSSSSLYYRACEVKADAAENIGLVFFKQKDYEQCSVMYTDALEARRKCLDLMEAKHKKWGRRSKDEARQYKDERNAVLLELSVTLFYTTLLLERLGDMKGAVESCEEAIRLRREVIPDSKQDPNSLNLFSTIGRLYCHESVKRHGNALGYFHEVHRMKCEISGRDHLDVVPSLNYLASIYKEIGDYKRSAILSDRAIEIATNGRGLNKQTCIAYTNLGDASKFLKDYEKAIDSYETALKTQSQLFESNDMMNAEVLEKLAEVYLLSKDNEKAIFSMEKSLYVKMKNLGPESQVLARSHSKLGDIYEAGGQHSNGINCHTRALRIFKHHDNKEMAATEHNKIATILKKSGENTKAMEHYMAALWHSREARLPSTDPIVADTIRNVAAFQQV</sequence>